<dbReference type="WBParaSite" id="PSAMB.scaffold13298size2338.g35409.t1">
    <property type="protein sequence ID" value="PSAMB.scaffold13298size2338.g35409.t1"/>
    <property type="gene ID" value="PSAMB.scaffold13298size2338.g35409"/>
</dbReference>
<dbReference type="Gene3D" id="3.80.10.10">
    <property type="entry name" value="Ribonuclease Inhibitor"/>
    <property type="match status" value="1"/>
</dbReference>
<dbReference type="Pfam" id="PF13516">
    <property type="entry name" value="LRR_6"/>
    <property type="match status" value="1"/>
</dbReference>
<reference evidence="2" key="1">
    <citation type="submission" date="2022-11" db="UniProtKB">
        <authorList>
            <consortium name="WormBaseParasite"/>
        </authorList>
    </citation>
    <scope>IDENTIFICATION</scope>
</reference>
<protein>
    <submittedName>
        <fullName evidence="2">Uncharacterized protein</fullName>
    </submittedName>
</protein>
<dbReference type="InterPro" id="IPR001611">
    <property type="entry name" value="Leu-rich_rpt"/>
</dbReference>
<dbReference type="GO" id="GO:0034315">
    <property type="term" value="P:regulation of Arp2/3 complex-mediated actin nucleation"/>
    <property type="evidence" value="ECO:0007669"/>
    <property type="project" value="TreeGrafter"/>
</dbReference>
<dbReference type="GO" id="GO:0016477">
    <property type="term" value="P:cell migration"/>
    <property type="evidence" value="ECO:0007669"/>
    <property type="project" value="TreeGrafter"/>
</dbReference>
<organism evidence="1 2">
    <name type="scientific">Plectus sambesii</name>
    <dbReference type="NCBI Taxonomy" id="2011161"/>
    <lineage>
        <taxon>Eukaryota</taxon>
        <taxon>Metazoa</taxon>
        <taxon>Ecdysozoa</taxon>
        <taxon>Nematoda</taxon>
        <taxon>Chromadorea</taxon>
        <taxon>Plectida</taxon>
        <taxon>Plectina</taxon>
        <taxon>Plectoidea</taxon>
        <taxon>Plectidae</taxon>
        <taxon>Plectus</taxon>
    </lineage>
</organism>
<dbReference type="SMART" id="SM00368">
    <property type="entry name" value="LRR_RI"/>
    <property type="match status" value="3"/>
</dbReference>
<dbReference type="PANTHER" id="PTHR24112">
    <property type="entry name" value="LEUCINE-RICH REPEAT, ISOFORM F-RELATED"/>
    <property type="match status" value="1"/>
</dbReference>
<dbReference type="GO" id="GO:0005886">
    <property type="term" value="C:plasma membrane"/>
    <property type="evidence" value="ECO:0007669"/>
    <property type="project" value="TreeGrafter"/>
</dbReference>
<name>A0A914UX18_9BILA</name>
<evidence type="ECO:0000313" key="2">
    <source>
        <dbReference type="WBParaSite" id="PSAMB.scaffold13298size2338.g35409.t1"/>
    </source>
</evidence>
<proteinExistence type="predicted"/>
<dbReference type="SUPFAM" id="SSF52047">
    <property type="entry name" value="RNI-like"/>
    <property type="match status" value="2"/>
</dbReference>
<sequence length="549" mass="60050">IVAVRQYSTWSNGLIVDGIKMAPELVEVVLAAIRRSQWLKRIVLRNCGLQKDFIYSLGQSLAANTALPLQTIDLSKNVFDDKKPVQYLGSVLAKMSHAPEEVLFADCALSDKAANGLANGLFLCQLSHSALRKLSFAGNLLKEDVNEVYNLLSHCRNMEELDLSHTGLPLDKLWNGLKFGGLTLKTLKLAGCHFAARKAKDLSTTPAGLKEFFSSVVALKHISFADTPLPVDVLKAVLLGLACNQQVSGIHLNLSATCDRNSLVVLETSIPSVCAVESLVLRDNNFDQELAPLLSALGRMKNLRRLDIGGNNFQMLRRHANKQSSTITAILMELVKVISDEETEIREVVLSDCKLGAHLSVLLNALGVASTLRSLDISGNEIGNFGARLMAKALQINSSLETLVIDRNQIGSDGFWDLANALKENVTLTSLPYPLIDATESLARGDRVRTEGALAKVETCLFRNRGLHRPELTAVDDSEVAYDSVQKQHTHYRLAMGSLDDELNKAVYSVQKSLAETSMDENSAEVDNGRALLEDAERAKEVRNSHLSL</sequence>
<keyword evidence="1" id="KW-1185">Reference proteome</keyword>
<dbReference type="PANTHER" id="PTHR24112:SF66">
    <property type="entry name" value="LEUCINE-RICH REPEAT, ISOFORM F"/>
    <property type="match status" value="1"/>
</dbReference>
<dbReference type="GO" id="GO:0030027">
    <property type="term" value="C:lamellipodium"/>
    <property type="evidence" value="ECO:0007669"/>
    <property type="project" value="TreeGrafter"/>
</dbReference>
<accession>A0A914UX18</accession>
<evidence type="ECO:0000313" key="1">
    <source>
        <dbReference type="Proteomes" id="UP000887566"/>
    </source>
</evidence>
<dbReference type="InterPro" id="IPR051279">
    <property type="entry name" value="PP1-Reg/Actin-Interact_Protein"/>
</dbReference>
<dbReference type="Proteomes" id="UP000887566">
    <property type="component" value="Unplaced"/>
</dbReference>
<dbReference type="AlphaFoldDB" id="A0A914UX18"/>
<dbReference type="InterPro" id="IPR032675">
    <property type="entry name" value="LRR_dom_sf"/>
</dbReference>